<comment type="caution">
    <text evidence="1">The sequence shown here is derived from an EMBL/GenBank/DDBJ whole genome shotgun (WGS) entry which is preliminary data.</text>
</comment>
<dbReference type="Proteomes" id="UP000005446">
    <property type="component" value="Unassembled WGS sequence"/>
</dbReference>
<protein>
    <submittedName>
        <fullName evidence="1">Uncharacterized protein</fullName>
    </submittedName>
</protein>
<dbReference type="InParanoid" id="H0EUW3"/>
<sequence length="45" mass="5065">MLRRFAPLSSPAVSLYKFAILPSPTYWKYMTGPAQTTEILMSGKN</sequence>
<evidence type="ECO:0000313" key="1">
    <source>
        <dbReference type="EMBL" id="EHK97668.1"/>
    </source>
</evidence>
<accession>H0EUW3</accession>
<reference evidence="1 2" key="1">
    <citation type="journal article" date="2012" name="Eukaryot. Cell">
        <title>Genome sequence of the fungus Glarea lozoyensis: the first genome sequence of a species from the Helotiaceae family.</title>
        <authorList>
            <person name="Youssar L."/>
            <person name="Gruening B.A."/>
            <person name="Erxleben A."/>
            <person name="Guenther S."/>
            <person name="Huettel W."/>
        </authorList>
    </citation>
    <scope>NUCLEOTIDE SEQUENCE [LARGE SCALE GENOMIC DNA]</scope>
    <source>
        <strain evidence="2">ATCC 74030 / MF5533</strain>
    </source>
</reference>
<evidence type="ECO:0000313" key="2">
    <source>
        <dbReference type="Proteomes" id="UP000005446"/>
    </source>
</evidence>
<keyword evidence="2" id="KW-1185">Reference proteome</keyword>
<proteinExistence type="predicted"/>
<gene>
    <name evidence="1" type="ORF">M7I_6553</name>
</gene>
<name>H0EUW3_GLAL7</name>
<dbReference type="HOGENOM" id="CLU_3207739_0_0_1"/>
<organism evidence="1 2">
    <name type="scientific">Glarea lozoyensis (strain ATCC 74030 / MF5533)</name>
    <dbReference type="NCBI Taxonomy" id="1104152"/>
    <lineage>
        <taxon>Eukaryota</taxon>
        <taxon>Fungi</taxon>
        <taxon>Dikarya</taxon>
        <taxon>Ascomycota</taxon>
        <taxon>Pezizomycotina</taxon>
        <taxon>Leotiomycetes</taxon>
        <taxon>Helotiales</taxon>
        <taxon>Helotiaceae</taxon>
        <taxon>Glarea</taxon>
    </lineage>
</organism>
<dbReference type="EMBL" id="AGUE01000182">
    <property type="protein sequence ID" value="EHK97668.1"/>
    <property type="molecule type" value="Genomic_DNA"/>
</dbReference>
<dbReference type="AlphaFoldDB" id="H0EUW3"/>